<gene>
    <name evidence="5" type="ORF">Adt_26062</name>
</gene>
<dbReference type="EMBL" id="JBFOLK010000008">
    <property type="protein sequence ID" value="KAL2490434.1"/>
    <property type="molecule type" value="Genomic_DNA"/>
</dbReference>
<feature type="compositionally biased region" description="Polar residues" evidence="2">
    <location>
        <begin position="178"/>
        <end position="199"/>
    </location>
</feature>
<sequence>MDADSWAARLSSASKRNLFNSQSRSVGMRWDSFDAEMLMGLEELDMEDDIREEYECPFCSEYFDIVGLCCHIDDEHPAEAKNGMCPVCAMRVDFDMVDHITVHHANRKRKSHKAGSHSKLSLLRRELREGKLQSLFGGSSRVVSSSNAAPDPLLSSFILPMVDDFGSVASHSSTELVSVKESATTNISERNRQQPPLSTEDQEEKAKRCEFVQGLLLSTILDDNL</sequence>
<name>A0ABD1RTV8_9LAMI</name>
<feature type="domain" description="Di19 C-terminal" evidence="4">
    <location>
        <begin position="120"/>
        <end position="220"/>
    </location>
</feature>
<feature type="domain" description="Di19 zinc-binding" evidence="3">
    <location>
        <begin position="52"/>
        <end position="105"/>
    </location>
</feature>
<dbReference type="PANTHER" id="PTHR31875">
    <property type="entry name" value="PROTEIN DEHYDRATION-INDUCED 19"/>
    <property type="match status" value="1"/>
</dbReference>
<feature type="region of interest" description="Disordered" evidence="2">
    <location>
        <begin position="178"/>
        <end position="205"/>
    </location>
</feature>
<dbReference type="InterPro" id="IPR033347">
    <property type="entry name" value="Di19"/>
</dbReference>
<comment type="similarity">
    <text evidence="1">Belongs to the Di19 family.</text>
</comment>
<dbReference type="Proteomes" id="UP001604336">
    <property type="component" value="Unassembled WGS sequence"/>
</dbReference>
<protein>
    <submittedName>
        <fullName evidence="5">Protein DEHYDRATION-INDUCED</fullName>
    </submittedName>
</protein>
<dbReference type="PANTHER" id="PTHR31875:SF26">
    <property type="entry name" value="PROTEIN DEHYDRATION-INDUCED 19-RELATED"/>
    <property type="match status" value="1"/>
</dbReference>
<comment type="caution">
    <text evidence="5">The sequence shown here is derived from an EMBL/GenBank/DDBJ whole genome shotgun (WGS) entry which is preliminary data.</text>
</comment>
<evidence type="ECO:0000259" key="3">
    <source>
        <dbReference type="Pfam" id="PF05605"/>
    </source>
</evidence>
<dbReference type="InterPro" id="IPR008598">
    <property type="entry name" value="Di19_Zn-bd"/>
</dbReference>
<evidence type="ECO:0000256" key="1">
    <source>
        <dbReference type="ARBA" id="ARBA00007109"/>
    </source>
</evidence>
<dbReference type="InterPro" id="IPR027935">
    <property type="entry name" value="Di19_C"/>
</dbReference>
<dbReference type="AlphaFoldDB" id="A0ABD1RTV8"/>
<accession>A0ABD1RTV8</accession>
<evidence type="ECO:0000313" key="6">
    <source>
        <dbReference type="Proteomes" id="UP001604336"/>
    </source>
</evidence>
<evidence type="ECO:0000313" key="5">
    <source>
        <dbReference type="EMBL" id="KAL2490434.1"/>
    </source>
</evidence>
<reference evidence="6" key="1">
    <citation type="submission" date="2024-07" db="EMBL/GenBank/DDBJ databases">
        <title>Two chromosome-level genome assemblies of Korean endemic species Abeliophyllum distichum and Forsythia ovata (Oleaceae).</title>
        <authorList>
            <person name="Jang H."/>
        </authorList>
    </citation>
    <scope>NUCLEOTIDE SEQUENCE [LARGE SCALE GENOMIC DNA]</scope>
</reference>
<organism evidence="5 6">
    <name type="scientific">Abeliophyllum distichum</name>
    <dbReference type="NCBI Taxonomy" id="126358"/>
    <lineage>
        <taxon>Eukaryota</taxon>
        <taxon>Viridiplantae</taxon>
        <taxon>Streptophyta</taxon>
        <taxon>Embryophyta</taxon>
        <taxon>Tracheophyta</taxon>
        <taxon>Spermatophyta</taxon>
        <taxon>Magnoliopsida</taxon>
        <taxon>eudicotyledons</taxon>
        <taxon>Gunneridae</taxon>
        <taxon>Pentapetalae</taxon>
        <taxon>asterids</taxon>
        <taxon>lamiids</taxon>
        <taxon>Lamiales</taxon>
        <taxon>Oleaceae</taxon>
        <taxon>Forsythieae</taxon>
        <taxon>Abeliophyllum</taxon>
    </lineage>
</organism>
<evidence type="ECO:0000256" key="2">
    <source>
        <dbReference type="SAM" id="MobiDB-lite"/>
    </source>
</evidence>
<keyword evidence="6" id="KW-1185">Reference proteome</keyword>
<evidence type="ECO:0000259" key="4">
    <source>
        <dbReference type="Pfam" id="PF14571"/>
    </source>
</evidence>
<dbReference type="Pfam" id="PF14571">
    <property type="entry name" value="Di19_C"/>
    <property type="match status" value="1"/>
</dbReference>
<proteinExistence type="inferred from homology"/>
<dbReference type="Pfam" id="PF05605">
    <property type="entry name" value="zf-Di19"/>
    <property type="match status" value="1"/>
</dbReference>